<dbReference type="EC" id="2.5.1.17" evidence="4 15"/>
<keyword evidence="9 15" id="KW-0067">ATP-binding</keyword>
<comment type="subunit">
    <text evidence="3">Homotrimer.</text>
</comment>
<evidence type="ECO:0000313" key="17">
    <source>
        <dbReference type="EMBL" id="GEP71580.1"/>
    </source>
</evidence>
<dbReference type="STRING" id="1423795.FD12_GL000650"/>
<evidence type="ECO:0000256" key="13">
    <source>
        <dbReference type="ARBA" id="ARBA00048555"/>
    </source>
</evidence>
<dbReference type="InterPro" id="IPR029499">
    <property type="entry name" value="PduO-typ"/>
</dbReference>
<dbReference type="GO" id="GO:0008817">
    <property type="term" value="F:corrinoid adenosyltransferase activity"/>
    <property type="evidence" value="ECO:0007669"/>
    <property type="project" value="UniProtKB-UniRule"/>
</dbReference>
<dbReference type="FunFam" id="1.20.1200.10:FF:000001">
    <property type="entry name" value="Cob(I)yrinic acid a,c-diamide adenosyltransferase"/>
    <property type="match status" value="1"/>
</dbReference>
<dbReference type="GO" id="GO:0005524">
    <property type="term" value="F:ATP binding"/>
    <property type="evidence" value="ECO:0007669"/>
    <property type="project" value="UniProtKB-UniRule"/>
</dbReference>
<dbReference type="Pfam" id="PF01923">
    <property type="entry name" value="Cob_adeno_trans"/>
    <property type="match status" value="1"/>
</dbReference>
<comment type="similarity">
    <text evidence="2 15">Belongs to the Cob(I)alamin adenosyltransferase family.</text>
</comment>
<evidence type="ECO:0000256" key="14">
    <source>
        <dbReference type="ARBA" id="ARBA00048692"/>
    </source>
</evidence>
<evidence type="ECO:0000256" key="7">
    <source>
        <dbReference type="ARBA" id="ARBA00022679"/>
    </source>
</evidence>
<dbReference type="NCBIfam" id="TIGR00636">
    <property type="entry name" value="PduO_Nterm"/>
    <property type="match status" value="1"/>
</dbReference>
<accession>A0A512PK52</accession>
<organism evidence="17 18">
    <name type="scientific">Lentilactobacillus rapi</name>
    <dbReference type="NCBI Taxonomy" id="481723"/>
    <lineage>
        <taxon>Bacteria</taxon>
        <taxon>Bacillati</taxon>
        <taxon>Bacillota</taxon>
        <taxon>Bacilli</taxon>
        <taxon>Lactobacillales</taxon>
        <taxon>Lactobacillaceae</taxon>
        <taxon>Lentilactobacillus</taxon>
    </lineage>
</organism>
<dbReference type="Gene3D" id="1.20.1200.10">
    <property type="entry name" value="Cobalamin adenosyltransferase-like"/>
    <property type="match status" value="1"/>
</dbReference>
<dbReference type="Proteomes" id="UP000321569">
    <property type="component" value="Unassembled WGS sequence"/>
</dbReference>
<evidence type="ECO:0000256" key="1">
    <source>
        <dbReference type="ARBA" id="ARBA00005121"/>
    </source>
</evidence>
<dbReference type="OrthoDB" id="9778896at2"/>
<keyword evidence="7 15" id="KW-0808">Transferase</keyword>
<dbReference type="UniPathway" id="UPA00148">
    <property type="reaction ID" value="UER00233"/>
</dbReference>
<dbReference type="GO" id="GO:0009236">
    <property type="term" value="P:cobalamin biosynthetic process"/>
    <property type="evidence" value="ECO:0007669"/>
    <property type="project" value="UniProtKB-UniRule"/>
</dbReference>
<dbReference type="InterPro" id="IPR036451">
    <property type="entry name" value="CblAdoTrfase-like_sf"/>
</dbReference>
<dbReference type="EMBL" id="BKAM01000001">
    <property type="protein sequence ID" value="GEP71580.1"/>
    <property type="molecule type" value="Genomic_DNA"/>
</dbReference>
<sequence>MMKIYTRAGDKGRTQIIGHQVVQKDDARVEAYGTTDELNSWVGYIISTLTPQTSSLANELEEIQQLLFDVGNDLANPASESHREYKFDPETAAEATKWLEEKIDAYTNTVPKVKKFILPGGSKVAAALQVARTVTRRSERRIVTLKNQTAINNEVMGFINRLSDYFFAAARYANYLEKHDEVTYRNSKEIFR</sequence>
<dbReference type="SUPFAM" id="SSF89028">
    <property type="entry name" value="Cobalamin adenosyltransferase-like"/>
    <property type="match status" value="1"/>
</dbReference>
<evidence type="ECO:0000256" key="10">
    <source>
        <dbReference type="ARBA" id="ARBA00031529"/>
    </source>
</evidence>
<comment type="caution">
    <text evidence="17">The sequence shown here is derived from an EMBL/GenBank/DDBJ whole genome shotgun (WGS) entry which is preliminary data.</text>
</comment>
<evidence type="ECO:0000256" key="9">
    <source>
        <dbReference type="ARBA" id="ARBA00022840"/>
    </source>
</evidence>
<dbReference type="InterPro" id="IPR016030">
    <property type="entry name" value="CblAdoTrfase-like"/>
</dbReference>
<evidence type="ECO:0000256" key="5">
    <source>
        <dbReference type="ARBA" id="ARBA00020963"/>
    </source>
</evidence>
<comment type="pathway">
    <text evidence="1 15">Cofactor biosynthesis; adenosylcobalamin biosynthesis; adenosylcobalamin from cob(II)yrinate a,c-diamide: step 2/7.</text>
</comment>
<evidence type="ECO:0000256" key="11">
    <source>
        <dbReference type="ARBA" id="ARBA00033334"/>
    </source>
</evidence>
<evidence type="ECO:0000256" key="6">
    <source>
        <dbReference type="ARBA" id="ARBA00022573"/>
    </source>
</evidence>
<evidence type="ECO:0000313" key="18">
    <source>
        <dbReference type="Proteomes" id="UP000321569"/>
    </source>
</evidence>
<comment type="catalytic activity">
    <reaction evidence="13 15">
        <text>2 cob(II)yrinate a,c diamide + reduced [electron-transfer flavoprotein] + 2 ATP = 2 adenosylcob(III)yrinate a,c-diamide + 2 triphosphate + oxidized [electron-transfer flavoprotein] + 3 H(+)</text>
        <dbReference type="Rhea" id="RHEA:11528"/>
        <dbReference type="Rhea" id="RHEA-COMP:10685"/>
        <dbReference type="Rhea" id="RHEA-COMP:10686"/>
        <dbReference type="ChEBI" id="CHEBI:15378"/>
        <dbReference type="ChEBI" id="CHEBI:18036"/>
        <dbReference type="ChEBI" id="CHEBI:30616"/>
        <dbReference type="ChEBI" id="CHEBI:57692"/>
        <dbReference type="ChEBI" id="CHEBI:58307"/>
        <dbReference type="ChEBI" id="CHEBI:58503"/>
        <dbReference type="ChEBI" id="CHEBI:58537"/>
        <dbReference type="EC" id="2.5.1.17"/>
    </reaction>
</comment>
<comment type="catalytic activity">
    <reaction evidence="14 15">
        <text>2 cob(II)alamin + reduced [electron-transfer flavoprotein] + 2 ATP = 2 adenosylcob(III)alamin + 2 triphosphate + oxidized [electron-transfer flavoprotein] + 3 H(+)</text>
        <dbReference type="Rhea" id="RHEA:28671"/>
        <dbReference type="Rhea" id="RHEA-COMP:10685"/>
        <dbReference type="Rhea" id="RHEA-COMP:10686"/>
        <dbReference type="ChEBI" id="CHEBI:15378"/>
        <dbReference type="ChEBI" id="CHEBI:16304"/>
        <dbReference type="ChEBI" id="CHEBI:18036"/>
        <dbReference type="ChEBI" id="CHEBI:18408"/>
        <dbReference type="ChEBI" id="CHEBI:30616"/>
        <dbReference type="ChEBI" id="CHEBI:57692"/>
        <dbReference type="ChEBI" id="CHEBI:58307"/>
        <dbReference type="EC" id="2.5.1.17"/>
    </reaction>
</comment>
<evidence type="ECO:0000256" key="8">
    <source>
        <dbReference type="ARBA" id="ARBA00022741"/>
    </source>
</evidence>
<evidence type="ECO:0000256" key="3">
    <source>
        <dbReference type="ARBA" id="ARBA00011233"/>
    </source>
</evidence>
<dbReference type="PANTHER" id="PTHR12213:SF0">
    <property type="entry name" value="CORRINOID ADENOSYLTRANSFERASE MMAB"/>
    <property type="match status" value="1"/>
</dbReference>
<evidence type="ECO:0000259" key="16">
    <source>
        <dbReference type="Pfam" id="PF01923"/>
    </source>
</evidence>
<protein>
    <recommendedName>
        <fullName evidence="5 15">Corrinoid adenosyltransferase</fullName>
        <ecNumber evidence="4 15">2.5.1.17</ecNumber>
    </recommendedName>
    <alternativeName>
        <fullName evidence="10 15">Cob(II)alamin adenosyltransferase</fullName>
    </alternativeName>
    <alternativeName>
        <fullName evidence="12 15">Cob(II)yrinic acid a,c-diamide adenosyltransferase</fullName>
    </alternativeName>
    <alternativeName>
        <fullName evidence="11 15">Cobinamide/cobalamin adenosyltransferase</fullName>
    </alternativeName>
</protein>
<keyword evidence="8 15" id="KW-0547">Nucleotide-binding</keyword>
<proteinExistence type="inferred from homology"/>
<reference evidence="17 18" key="1">
    <citation type="submission" date="2019-07" db="EMBL/GenBank/DDBJ databases">
        <title>Whole genome shotgun sequence of Lactobacillus rapi NBRC 109618.</title>
        <authorList>
            <person name="Hosoyama A."/>
            <person name="Uohara A."/>
            <person name="Ohji S."/>
            <person name="Ichikawa N."/>
        </authorList>
    </citation>
    <scope>NUCLEOTIDE SEQUENCE [LARGE SCALE GENOMIC DNA]</scope>
    <source>
        <strain evidence="17 18">NBRC 109618</strain>
    </source>
</reference>
<feature type="domain" description="Cobalamin adenosyltransferase-like" evidence="16">
    <location>
        <begin position="4"/>
        <end position="173"/>
    </location>
</feature>
<dbReference type="PANTHER" id="PTHR12213">
    <property type="entry name" value="CORRINOID ADENOSYLTRANSFERASE"/>
    <property type="match status" value="1"/>
</dbReference>
<gene>
    <name evidence="17" type="ORF">LRA02_04480</name>
</gene>
<dbReference type="AlphaFoldDB" id="A0A512PK52"/>
<evidence type="ECO:0000256" key="2">
    <source>
        <dbReference type="ARBA" id="ARBA00007487"/>
    </source>
</evidence>
<name>A0A512PK52_9LACO</name>
<keyword evidence="6 15" id="KW-0169">Cobalamin biosynthesis</keyword>
<evidence type="ECO:0000256" key="4">
    <source>
        <dbReference type="ARBA" id="ARBA00012454"/>
    </source>
</evidence>
<evidence type="ECO:0000256" key="12">
    <source>
        <dbReference type="ARBA" id="ARBA00033354"/>
    </source>
</evidence>
<evidence type="ECO:0000256" key="15">
    <source>
        <dbReference type="RuleBase" id="RU366026"/>
    </source>
</evidence>